<name>A0ABV3F3A6_9NOCA</name>
<keyword evidence="3" id="KW-1185">Reference proteome</keyword>
<evidence type="ECO:0000313" key="3">
    <source>
        <dbReference type="Proteomes" id="UP001551658"/>
    </source>
</evidence>
<organism evidence="2 3">
    <name type="scientific">Nocardia fusca</name>
    <dbReference type="NCBI Taxonomy" id="941183"/>
    <lineage>
        <taxon>Bacteria</taxon>
        <taxon>Bacillati</taxon>
        <taxon>Actinomycetota</taxon>
        <taxon>Actinomycetes</taxon>
        <taxon>Mycobacteriales</taxon>
        <taxon>Nocardiaceae</taxon>
        <taxon>Nocardia</taxon>
    </lineage>
</organism>
<sequence>MPTPDRPHTESSGATAWVRTALRQCAALEATRSLLPGTKPILVFAIRWAPFGGATAEELFVNFGVTRQQFLRMTGAALTTRRSDDPRTSQLKQHLMMSLSRAWRADREAESTPTAPAQGAGEHAS</sequence>
<dbReference type="RefSeq" id="WP_357974262.1">
    <property type="nucleotide sequence ID" value="NZ_JBFAIH010000002.1"/>
</dbReference>
<evidence type="ECO:0000313" key="2">
    <source>
        <dbReference type="EMBL" id="MEV0362193.1"/>
    </source>
</evidence>
<dbReference type="Proteomes" id="UP001551658">
    <property type="component" value="Unassembled WGS sequence"/>
</dbReference>
<gene>
    <name evidence="2" type="ORF">AB0H72_05770</name>
</gene>
<dbReference type="EMBL" id="JBFAIH010000002">
    <property type="protein sequence ID" value="MEV0362193.1"/>
    <property type="molecule type" value="Genomic_DNA"/>
</dbReference>
<comment type="caution">
    <text evidence="2">The sequence shown here is derived from an EMBL/GenBank/DDBJ whole genome shotgun (WGS) entry which is preliminary data.</text>
</comment>
<evidence type="ECO:0000256" key="1">
    <source>
        <dbReference type="SAM" id="MobiDB-lite"/>
    </source>
</evidence>
<protein>
    <submittedName>
        <fullName evidence="2">Uncharacterized protein</fullName>
    </submittedName>
</protein>
<feature type="region of interest" description="Disordered" evidence="1">
    <location>
        <begin position="102"/>
        <end position="125"/>
    </location>
</feature>
<accession>A0ABV3F3A6</accession>
<reference evidence="2 3" key="1">
    <citation type="submission" date="2024-06" db="EMBL/GenBank/DDBJ databases">
        <title>The Natural Products Discovery Center: Release of the First 8490 Sequenced Strains for Exploring Actinobacteria Biosynthetic Diversity.</title>
        <authorList>
            <person name="Kalkreuter E."/>
            <person name="Kautsar S.A."/>
            <person name="Yang D."/>
            <person name="Bader C.D."/>
            <person name="Teijaro C.N."/>
            <person name="Fluegel L."/>
            <person name="Davis C.M."/>
            <person name="Simpson J.R."/>
            <person name="Lauterbach L."/>
            <person name="Steele A.D."/>
            <person name="Gui C."/>
            <person name="Meng S."/>
            <person name="Li G."/>
            <person name="Viehrig K."/>
            <person name="Ye F."/>
            <person name="Su P."/>
            <person name="Kiefer A.F."/>
            <person name="Nichols A."/>
            <person name="Cepeda A.J."/>
            <person name="Yan W."/>
            <person name="Fan B."/>
            <person name="Jiang Y."/>
            <person name="Adhikari A."/>
            <person name="Zheng C.-J."/>
            <person name="Schuster L."/>
            <person name="Cowan T.M."/>
            <person name="Smanski M.J."/>
            <person name="Chevrette M.G."/>
            <person name="De Carvalho L.P.S."/>
            <person name="Shen B."/>
        </authorList>
    </citation>
    <scope>NUCLEOTIDE SEQUENCE [LARGE SCALE GENOMIC DNA]</scope>
    <source>
        <strain evidence="2 3">NPDC050671</strain>
    </source>
</reference>
<proteinExistence type="predicted"/>